<dbReference type="GO" id="GO:0047429">
    <property type="term" value="F:nucleoside triphosphate diphosphatase activity"/>
    <property type="evidence" value="ECO:0007669"/>
    <property type="project" value="UniProtKB-EC"/>
</dbReference>
<dbReference type="AlphaFoldDB" id="A0A6M1RPD6"/>
<dbReference type="HAMAP" id="MF_00528">
    <property type="entry name" value="Maf"/>
    <property type="match status" value="1"/>
</dbReference>
<dbReference type="GO" id="GO:0005737">
    <property type="term" value="C:cytoplasm"/>
    <property type="evidence" value="ECO:0007669"/>
    <property type="project" value="UniProtKB-SubCell"/>
</dbReference>
<comment type="subcellular location">
    <subcellularLocation>
        <location evidence="4">Cytoplasm</location>
    </subcellularLocation>
</comment>
<dbReference type="Gene3D" id="3.90.950.10">
    <property type="match status" value="1"/>
</dbReference>
<evidence type="ECO:0000256" key="1">
    <source>
        <dbReference type="ARBA" id="ARBA00001968"/>
    </source>
</evidence>
<dbReference type="RefSeq" id="WP_165107585.1">
    <property type="nucleotide sequence ID" value="NZ_JAAKYA010000053.1"/>
</dbReference>
<evidence type="ECO:0000256" key="2">
    <source>
        <dbReference type="ARBA" id="ARBA00022801"/>
    </source>
</evidence>
<comment type="catalytic activity">
    <reaction evidence="4">
        <text>UTP + H2O = UMP + diphosphate + H(+)</text>
        <dbReference type="Rhea" id="RHEA:29395"/>
        <dbReference type="ChEBI" id="CHEBI:15377"/>
        <dbReference type="ChEBI" id="CHEBI:15378"/>
        <dbReference type="ChEBI" id="CHEBI:33019"/>
        <dbReference type="ChEBI" id="CHEBI:46398"/>
        <dbReference type="ChEBI" id="CHEBI:57865"/>
        <dbReference type="EC" id="3.6.1.9"/>
    </reaction>
</comment>
<dbReference type="InterPro" id="IPR003697">
    <property type="entry name" value="Maf-like"/>
</dbReference>
<sequence>MDQPLLILASGSPRRAELLQHAGYEFELVRPEVPEVEWDQLTPVELCQLNAHRKARTVAKHHPDAVVLGADTLVFLDREILAKPASLADAARMLRRLSGRTHQVVTGVSVMHLRAHRESLFAVTTDVRFRRLDDRQIERYLRVVNPLDKAGAYAIQERGEWIIEEVMGSLTNVVGLPLERVETELTRFGVHPRTSV</sequence>
<feature type="site" description="Important for substrate specificity" evidence="4">
    <location>
        <position position="156"/>
    </location>
</feature>
<dbReference type="InterPro" id="IPR029001">
    <property type="entry name" value="ITPase-like_fam"/>
</dbReference>
<dbReference type="SUPFAM" id="SSF52972">
    <property type="entry name" value="ITPase-like"/>
    <property type="match status" value="1"/>
</dbReference>
<dbReference type="GO" id="GO:0009117">
    <property type="term" value="P:nucleotide metabolic process"/>
    <property type="evidence" value="ECO:0007669"/>
    <property type="project" value="UniProtKB-KW"/>
</dbReference>
<comment type="caution">
    <text evidence="5">The sequence shown here is derived from an EMBL/GenBank/DDBJ whole genome shotgun (WGS) entry which is preliminary data.</text>
</comment>
<dbReference type="PANTHER" id="PTHR43213">
    <property type="entry name" value="BIFUNCTIONAL DTTP/UTP PYROPHOSPHATASE/METHYLTRANSFERASE PROTEIN-RELATED"/>
    <property type="match status" value="1"/>
</dbReference>
<evidence type="ECO:0000313" key="6">
    <source>
        <dbReference type="Proteomes" id="UP000477311"/>
    </source>
</evidence>
<evidence type="ECO:0000313" key="5">
    <source>
        <dbReference type="EMBL" id="NGO39523.1"/>
    </source>
</evidence>
<protein>
    <recommendedName>
        <fullName evidence="4">dTTP/UTP pyrophosphatase</fullName>
        <shortName evidence="4">dTTPase/UTPase</shortName>
        <ecNumber evidence="4">3.6.1.9</ecNumber>
    </recommendedName>
    <alternativeName>
        <fullName evidence="4">Nucleoside triphosphate pyrophosphatase</fullName>
    </alternativeName>
    <alternativeName>
        <fullName evidence="4">Nucleotide pyrophosphatase</fullName>
        <shortName evidence="4">Nucleotide PPase</shortName>
    </alternativeName>
</protein>
<dbReference type="PIRSF" id="PIRSF006305">
    <property type="entry name" value="Maf"/>
    <property type="match status" value="1"/>
</dbReference>
<dbReference type="Proteomes" id="UP000477311">
    <property type="component" value="Unassembled WGS sequence"/>
</dbReference>
<dbReference type="PANTHER" id="PTHR43213:SF5">
    <property type="entry name" value="BIFUNCTIONAL DTTP_UTP PYROPHOSPHATASE_METHYLTRANSFERASE PROTEIN-RELATED"/>
    <property type="match status" value="1"/>
</dbReference>
<comment type="cofactor">
    <cofactor evidence="1 4">
        <name>a divalent metal cation</name>
        <dbReference type="ChEBI" id="CHEBI:60240"/>
    </cofactor>
</comment>
<dbReference type="NCBIfam" id="TIGR00172">
    <property type="entry name" value="maf"/>
    <property type="match status" value="1"/>
</dbReference>
<feature type="site" description="Important for substrate specificity" evidence="4">
    <location>
        <position position="14"/>
    </location>
</feature>
<comment type="function">
    <text evidence="4">Nucleoside triphosphate pyrophosphatase that hydrolyzes dTTP and UTP. May have a dual role in cell division arrest and in preventing the incorporation of modified nucleotides into cellular nucleic acids.</text>
</comment>
<dbReference type="CDD" id="cd00555">
    <property type="entry name" value="Maf"/>
    <property type="match status" value="1"/>
</dbReference>
<gene>
    <name evidence="5" type="primary">maf</name>
    <name evidence="5" type="ORF">G4L39_08955</name>
</gene>
<dbReference type="EMBL" id="JAAKYA010000053">
    <property type="protein sequence ID" value="NGO39523.1"/>
    <property type="molecule type" value="Genomic_DNA"/>
</dbReference>
<dbReference type="EC" id="3.6.1.9" evidence="4"/>
<feature type="active site" description="Proton acceptor" evidence="4">
    <location>
        <position position="71"/>
    </location>
</feature>
<proteinExistence type="inferred from homology"/>
<evidence type="ECO:0000256" key="4">
    <source>
        <dbReference type="HAMAP-Rule" id="MF_00528"/>
    </source>
</evidence>
<keyword evidence="3 4" id="KW-0546">Nucleotide metabolism</keyword>
<feature type="site" description="Important for substrate specificity" evidence="4">
    <location>
        <position position="72"/>
    </location>
</feature>
<dbReference type="Pfam" id="PF02545">
    <property type="entry name" value="Maf"/>
    <property type="match status" value="1"/>
</dbReference>
<evidence type="ECO:0000256" key="3">
    <source>
        <dbReference type="ARBA" id="ARBA00023080"/>
    </source>
</evidence>
<accession>A0A6M1RPD6</accession>
<comment type="catalytic activity">
    <reaction evidence="4">
        <text>dTTP + H2O = dTMP + diphosphate + H(+)</text>
        <dbReference type="Rhea" id="RHEA:28534"/>
        <dbReference type="ChEBI" id="CHEBI:15377"/>
        <dbReference type="ChEBI" id="CHEBI:15378"/>
        <dbReference type="ChEBI" id="CHEBI:33019"/>
        <dbReference type="ChEBI" id="CHEBI:37568"/>
        <dbReference type="ChEBI" id="CHEBI:63528"/>
        <dbReference type="EC" id="3.6.1.9"/>
    </reaction>
</comment>
<reference evidence="5 6" key="1">
    <citation type="submission" date="2020-02" db="EMBL/GenBank/DDBJ databases">
        <title>Draft genome sequence of Limisphaera ngatamarikiensis NGM72.4T, a thermophilic Verrucomicrobia grouped in subdivision 3.</title>
        <authorList>
            <person name="Carere C.R."/>
            <person name="Steen J."/>
            <person name="Hugenholtz P."/>
            <person name="Stott M.B."/>
        </authorList>
    </citation>
    <scope>NUCLEOTIDE SEQUENCE [LARGE SCALE GENOMIC DNA]</scope>
    <source>
        <strain evidence="5 6">NGM72.4</strain>
    </source>
</reference>
<keyword evidence="6" id="KW-1185">Reference proteome</keyword>
<comment type="caution">
    <text evidence="4">Lacks conserved residue(s) required for the propagation of feature annotation.</text>
</comment>
<organism evidence="5 6">
    <name type="scientific">Limisphaera ngatamarikiensis</name>
    <dbReference type="NCBI Taxonomy" id="1324935"/>
    <lineage>
        <taxon>Bacteria</taxon>
        <taxon>Pseudomonadati</taxon>
        <taxon>Verrucomicrobiota</taxon>
        <taxon>Verrucomicrobiia</taxon>
        <taxon>Limisphaerales</taxon>
        <taxon>Limisphaeraceae</taxon>
        <taxon>Limisphaera</taxon>
    </lineage>
</organism>
<comment type="similarity">
    <text evidence="4">Belongs to the Maf family. YhdE subfamily.</text>
</comment>
<keyword evidence="4" id="KW-0963">Cytoplasm</keyword>
<name>A0A6M1RPD6_9BACT</name>
<keyword evidence="2 4" id="KW-0378">Hydrolase</keyword>